<comment type="similarity">
    <text evidence="1">Belongs to the carbohydrate kinase PfkB family.</text>
</comment>
<proteinExistence type="inferred from homology"/>
<dbReference type="KEGG" id="broo:brsh051_10910"/>
<dbReference type="InterPro" id="IPR017583">
    <property type="entry name" value="Tagatose/fructose_Pkinase"/>
</dbReference>
<keyword evidence="3" id="KW-0547">Nucleotide-binding</keyword>
<dbReference type="SUPFAM" id="SSF53613">
    <property type="entry name" value="Ribokinase-like"/>
    <property type="match status" value="1"/>
</dbReference>
<evidence type="ECO:0000256" key="3">
    <source>
        <dbReference type="ARBA" id="ARBA00022741"/>
    </source>
</evidence>
<evidence type="ECO:0000256" key="6">
    <source>
        <dbReference type="PIRNR" id="PIRNR000535"/>
    </source>
</evidence>
<dbReference type="CDD" id="cd01164">
    <property type="entry name" value="FruK_PfkB_like"/>
    <property type="match status" value="1"/>
</dbReference>
<evidence type="ECO:0000313" key="9">
    <source>
        <dbReference type="Proteomes" id="UP001431656"/>
    </source>
</evidence>
<dbReference type="Pfam" id="PF00294">
    <property type="entry name" value="PfkB"/>
    <property type="match status" value="1"/>
</dbReference>
<evidence type="ECO:0000256" key="4">
    <source>
        <dbReference type="ARBA" id="ARBA00022777"/>
    </source>
</evidence>
<dbReference type="RefSeq" id="WP_286268139.1">
    <property type="nucleotide sequence ID" value="NZ_AP028056.1"/>
</dbReference>
<evidence type="ECO:0000313" key="8">
    <source>
        <dbReference type="EMBL" id="BEH01810.1"/>
    </source>
</evidence>
<dbReference type="GO" id="GO:0005829">
    <property type="term" value="C:cytosol"/>
    <property type="evidence" value="ECO:0007669"/>
    <property type="project" value="TreeGrafter"/>
</dbReference>
<evidence type="ECO:0000256" key="1">
    <source>
        <dbReference type="ARBA" id="ARBA00010688"/>
    </source>
</evidence>
<name>A0AAN0K6F6_9ACTN</name>
<sequence length="330" mass="33113">MTESQPTPLVVTFTANPSIDRTIALDAELRRGEVQRAVSITEQAAGKGINVARVVAASGYQVSAVCAGLDEQYSMLAARSAEPLPIQGIQLGAGQHVRGNTTVTEPSGVTTKLNGPGPVLSANQVAEASLLLMDAAEGASWVALSGSLPPGAPVDWYARLVDGLHATGAKIAVDTSDASLDAVLAALPVGSFDLIKPNSDELAQLTGGDAAAFERAAKAGELDEIVDAATALHARGIANVLVTLGGSGAVLVTAEGAWYATAPRITVASTVGAGDSSVAGFILADVAGKSSSEALASAVAYGSAAASLPGTTLPRPEDLPADPVVCTRLR</sequence>
<reference evidence="8" key="1">
    <citation type="journal article" date="2024" name="Int. J. Syst. Evol. Microbiol.">
        <title>Brooklawnia propionicigenes sp. nov., a facultatively anaerobic, propionate-producing bacterium isolated from a methanogenic reactor treating waste from cattle farms.</title>
        <authorList>
            <person name="Akita Y."/>
            <person name="Ueki A."/>
            <person name="Tonouchi A."/>
            <person name="Sugawara Y."/>
            <person name="Honma S."/>
            <person name="Kaku N."/>
            <person name="Ueki K."/>
        </authorList>
    </citation>
    <scope>NUCLEOTIDE SEQUENCE</scope>
    <source>
        <strain evidence="8">SH051</strain>
    </source>
</reference>
<dbReference type="Gene3D" id="3.40.1190.20">
    <property type="match status" value="1"/>
</dbReference>
<keyword evidence="5" id="KW-0067">ATP-binding</keyword>
<dbReference type="InterPro" id="IPR002173">
    <property type="entry name" value="Carboh/pur_kinase_PfkB_CS"/>
</dbReference>
<evidence type="ECO:0000256" key="5">
    <source>
        <dbReference type="ARBA" id="ARBA00022840"/>
    </source>
</evidence>
<keyword evidence="4" id="KW-0418">Kinase</keyword>
<dbReference type="InterPro" id="IPR011611">
    <property type="entry name" value="PfkB_dom"/>
</dbReference>
<keyword evidence="2 6" id="KW-0808">Transferase</keyword>
<dbReference type="PANTHER" id="PTHR46566">
    <property type="entry name" value="1-PHOSPHOFRUCTOKINASE-RELATED"/>
    <property type="match status" value="1"/>
</dbReference>
<keyword evidence="9" id="KW-1185">Reference proteome</keyword>
<organism evidence="8 9">
    <name type="scientific">Brooklawnia propionicigenes</name>
    <dbReference type="NCBI Taxonomy" id="3041175"/>
    <lineage>
        <taxon>Bacteria</taxon>
        <taxon>Bacillati</taxon>
        <taxon>Actinomycetota</taxon>
        <taxon>Actinomycetes</taxon>
        <taxon>Propionibacteriales</taxon>
        <taxon>Propionibacteriaceae</taxon>
        <taxon>Brooklawnia</taxon>
    </lineage>
</organism>
<evidence type="ECO:0000259" key="7">
    <source>
        <dbReference type="Pfam" id="PF00294"/>
    </source>
</evidence>
<dbReference type="EMBL" id="AP028056">
    <property type="protein sequence ID" value="BEH01810.1"/>
    <property type="molecule type" value="Genomic_DNA"/>
</dbReference>
<feature type="domain" description="Carbohydrate kinase PfkB" evidence="7">
    <location>
        <begin position="16"/>
        <end position="316"/>
    </location>
</feature>
<dbReference type="Proteomes" id="UP001431656">
    <property type="component" value="Chromosome"/>
</dbReference>
<dbReference type="PANTHER" id="PTHR46566:SF5">
    <property type="entry name" value="1-PHOSPHOFRUCTOKINASE"/>
    <property type="match status" value="1"/>
</dbReference>
<dbReference type="GO" id="GO:0005524">
    <property type="term" value="F:ATP binding"/>
    <property type="evidence" value="ECO:0007669"/>
    <property type="project" value="UniProtKB-KW"/>
</dbReference>
<gene>
    <name evidence="8" type="ORF">brsh051_10910</name>
</gene>
<protein>
    <submittedName>
        <fullName evidence="8">1-phosphofructokinase family hexose kinase</fullName>
    </submittedName>
</protein>
<dbReference type="AlphaFoldDB" id="A0AAN0K6F6"/>
<dbReference type="InterPro" id="IPR029056">
    <property type="entry name" value="Ribokinase-like"/>
</dbReference>
<dbReference type="NCBIfam" id="TIGR03168">
    <property type="entry name" value="1-PFK"/>
    <property type="match status" value="1"/>
</dbReference>
<dbReference type="PIRSF" id="PIRSF000535">
    <property type="entry name" value="1PFK/6PFK/LacC"/>
    <property type="match status" value="1"/>
</dbReference>
<dbReference type="GO" id="GO:0008443">
    <property type="term" value="F:phosphofructokinase activity"/>
    <property type="evidence" value="ECO:0007669"/>
    <property type="project" value="TreeGrafter"/>
</dbReference>
<dbReference type="PROSITE" id="PS00584">
    <property type="entry name" value="PFKB_KINASES_2"/>
    <property type="match status" value="1"/>
</dbReference>
<evidence type="ECO:0000256" key="2">
    <source>
        <dbReference type="ARBA" id="ARBA00022679"/>
    </source>
</evidence>
<accession>A0AAN0K6F6</accession>